<dbReference type="EMBL" id="JBHRWI010000052">
    <property type="protein sequence ID" value="MFC3515654.1"/>
    <property type="molecule type" value="Genomic_DNA"/>
</dbReference>
<keyword evidence="3" id="KW-1185">Reference proteome</keyword>
<reference evidence="3" key="1">
    <citation type="journal article" date="2019" name="Int. J. Syst. Evol. Microbiol.">
        <title>The Global Catalogue of Microorganisms (GCM) 10K type strain sequencing project: providing services to taxonomists for standard genome sequencing and annotation.</title>
        <authorList>
            <consortium name="The Broad Institute Genomics Platform"/>
            <consortium name="The Broad Institute Genome Sequencing Center for Infectious Disease"/>
            <person name="Wu L."/>
            <person name="Ma J."/>
        </authorList>
    </citation>
    <scope>NUCLEOTIDE SEQUENCE [LARGE SCALE GENOMIC DNA]</scope>
    <source>
        <strain evidence="3">CGMCC 4.7682</strain>
    </source>
</reference>
<dbReference type="Proteomes" id="UP001595764">
    <property type="component" value="Unassembled WGS sequence"/>
</dbReference>
<dbReference type="InterPro" id="IPR045528">
    <property type="entry name" value="DO-GTPase2"/>
</dbReference>
<name>A0ABV7QU62_9PSEU</name>
<evidence type="ECO:0000259" key="1">
    <source>
        <dbReference type="Pfam" id="PF19993"/>
    </source>
</evidence>
<evidence type="ECO:0000313" key="3">
    <source>
        <dbReference type="Proteomes" id="UP001595764"/>
    </source>
</evidence>
<sequence>MSTAACPYCYHRINLGKLRFQCTGRAAPGRDRCKRVVDQDRKRLTGYGSAALPTFPPPDSRNPLPARMAPCPDCGVASGIRACQICRTPLPANFADGRSPLIGMVGGKNAGKTVYTTVLAHELMHNIRSRFAADVCFTGDQQGGTGSITDWLAGYEQALFEDRRLFESTASSADGLKVPLVMQWRQPRRSLGRETYHTTTLSFYDAAGEDMTTQDFVNAQAYLAAADGLIVLLDPFQLKGSLDRISVPDASRKDSEPPINVLTRITQLLRTSQGVASRRKIATPVAVVFSKFDAFFPALGDGHPLLRSPDPGPSYDEGHGRDTDEHLRALLADLGADDIDAHLRSNYKKHRYFAVSSLGAEPDYARNRVDSRGVRPFRADEPLLWLLGLFRVIERSNS</sequence>
<feature type="domain" description="Double-GTPase 2" evidence="1">
    <location>
        <begin position="101"/>
        <end position="294"/>
    </location>
</feature>
<evidence type="ECO:0000313" key="2">
    <source>
        <dbReference type="EMBL" id="MFC3515654.1"/>
    </source>
</evidence>
<proteinExistence type="predicted"/>
<protein>
    <submittedName>
        <fullName evidence="2">Zinc ribbon domain-containing protein</fullName>
    </submittedName>
</protein>
<dbReference type="RefSeq" id="WP_377871825.1">
    <property type="nucleotide sequence ID" value="NZ_JBHMAY010000034.1"/>
</dbReference>
<comment type="caution">
    <text evidence="2">The sequence shown here is derived from an EMBL/GenBank/DDBJ whole genome shotgun (WGS) entry which is preliminary data.</text>
</comment>
<accession>A0ABV7QU62</accession>
<gene>
    <name evidence="2" type="ORF">ACFORO_36220</name>
</gene>
<dbReference type="Pfam" id="PF19993">
    <property type="entry name" value="DO-GTPase2"/>
    <property type="match status" value="1"/>
</dbReference>
<organism evidence="2 3">
    <name type="scientific">Amycolatopsis halotolerans</name>
    <dbReference type="NCBI Taxonomy" id="330083"/>
    <lineage>
        <taxon>Bacteria</taxon>
        <taxon>Bacillati</taxon>
        <taxon>Actinomycetota</taxon>
        <taxon>Actinomycetes</taxon>
        <taxon>Pseudonocardiales</taxon>
        <taxon>Pseudonocardiaceae</taxon>
        <taxon>Amycolatopsis</taxon>
    </lineage>
</organism>